<dbReference type="AlphaFoldDB" id="A0AAV9USV8"/>
<evidence type="ECO:0000256" key="7">
    <source>
        <dbReference type="ARBA" id="ARBA00022679"/>
    </source>
</evidence>
<evidence type="ECO:0000256" key="9">
    <source>
        <dbReference type="ARBA" id="ARBA00022694"/>
    </source>
</evidence>
<dbReference type="PANTHER" id="PTHR21210">
    <property type="entry name" value="TRNA (URACIL-O(2)-)-METHYLTRANSFERASE-RELATED"/>
    <property type="match status" value="1"/>
</dbReference>
<evidence type="ECO:0000256" key="8">
    <source>
        <dbReference type="ARBA" id="ARBA00022691"/>
    </source>
</evidence>
<evidence type="ECO:0000256" key="6">
    <source>
        <dbReference type="ARBA" id="ARBA00022603"/>
    </source>
</evidence>
<accession>A0AAV9USV8</accession>
<keyword evidence="8 11" id="KW-0949">S-adenosyl-L-methionine</keyword>
<protein>
    <recommendedName>
        <fullName evidence="4 11">tRNA (uracil-O(2)-)-methyltransferase</fullName>
        <ecNumber evidence="3 11">2.1.1.211</ecNumber>
    </recommendedName>
</protein>
<dbReference type="PANTHER" id="PTHR21210:SF0">
    <property type="entry name" value="TRNA (URACIL-O(2)-)-METHYLTRANSFERASE-RELATED"/>
    <property type="match status" value="1"/>
</dbReference>
<comment type="subcellular location">
    <subcellularLocation>
        <location evidence="1 11">Cytoplasm</location>
    </subcellularLocation>
</comment>
<evidence type="ECO:0000313" key="13">
    <source>
        <dbReference type="Proteomes" id="UP001373714"/>
    </source>
</evidence>
<keyword evidence="13" id="KW-1185">Reference proteome</keyword>
<dbReference type="GO" id="GO:0005737">
    <property type="term" value="C:cytoplasm"/>
    <property type="evidence" value="ECO:0007669"/>
    <property type="project" value="UniProtKB-SubCell"/>
</dbReference>
<evidence type="ECO:0000256" key="10">
    <source>
        <dbReference type="ARBA" id="ARBA00047957"/>
    </source>
</evidence>
<evidence type="ECO:0000256" key="4">
    <source>
        <dbReference type="ARBA" id="ARBA00017788"/>
    </source>
</evidence>
<comment type="catalytic activity">
    <reaction evidence="10 11">
        <text>uridine(44) in tRNA(Ser) + S-adenosyl-L-methionine = 2'-O-methyluridine(44) in tRNA(Ser) + S-adenosyl-L-homocysteine + H(+)</text>
        <dbReference type="Rhea" id="RHEA:43100"/>
        <dbReference type="Rhea" id="RHEA-COMP:10339"/>
        <dbReference type="Rhea" id="RHEA-COMP:10340"/>
        <dbReference type="ChEBI" id="CHEBI:15378"/>
        <dbReference type="ChEBI" id="CHEBI:57856"/>
        <dbReference type="ChEBI" id="CHEBI:59789"/>
        <dbReference type="ChEBI" id="CHEBI:65315"/>
        <dbReference type="ChEBI" id="CHEBI:74478"/>
        <dbReference type="EC" id="2.1.1.211"/>
    </reaction>
</comment>
<keyword evidence="6 11" id="KW-0489">Methyltransferase</keyword>
<evidence type="ECO:0000313" key="12">
    <source>
        <dbReference type="EMBL" id="KAK6348744.1"/>
    </source>
</evidence>
<gene>
    <name evidence="12" type="primary">TRM44</name>
    <name evidence="12" type="ORF">TWF730_009517</name>
</gene>
<comment type="caution">
    <text evidence="12">The sequence shown here is derived from an EMBL/GenBank/DDBJ whole genome shotgun (WGS) entry which is preliminary data.</text>
</comment>
<keyword evidence="5 11" id="KW-0963">Cytoplasm</keyword>
<evidence type="ECO:0000256" key="11">
    <source>
        <dbReference type="RuleBase" id="RU368004"/>
    </source>
</evidence>
<dbReference type="Pfam" id="PF07757">
    <property type="entry name" value="AdoMet_MTase"/>
    <property type="match status" value="1"/>
</dbReference>
<evidence type="ECO:0000256" key="2">
    <source>
        <dbReference type="ARBA" id="ARBA00009056"/>
    </source>
</evidence>
<dbReference type="GO" id="GO:0030488">
    <property type="term" value="P:tRNA methylation"/>
    <property type="evidence" value="ECO:0007669"/>
    <property type="project" value="UniProtKB-UniRule"/>
</dbReference>
<evidence type="ECO:0000256" key="5">
    <source>
        <dbReference type="ARBA" id="ARBA00022490"/>
    </source>
</evidence>
<dbReference type="EMBL" id="JAVHNS010000007">
    <property type="protein sequence ID" value="KAK6348744.1"/>
    <property type="molecule type" value="Genomic_DNA"/>
</dbReference>
<evidence type="ECO:0000256" key="3">
    <source>
        <dbReference type="ARBA" id="ARBA00012795"/>
    </source>
</evidence>
<dbReference type="GO" id="GO:0141101">
    <property type="term" value="F:tRNA(Ser) (uridine(44)-2'-O-)-methyltransferase activity"/>
    <property type="evidence" value="ECO:0007669"/>
    <property type="project" value="UniProtKB-EC"/>
</dbReference>
<keyword evidence="9 11" id="KW-0819">tRNA processing</keyword>
<proteinExistence type="inferred from homology"/>
<sequence length="566" mass="63893">MEESNLTLLFRPSPILSLIDQSNVTQRSNIWNKSCSTQIPESPITQAESITLGVLLQPEYLSPVIARADVIHDSDFAGLEPIGEDIGFIGGFLTYVTCRRLIIRNVPRNPRKDQAAEQSIWVFQKPGEGSDGAIPQASSLVVIVPHIPDHATEWPFFLPDTRAFAIEITESKLSVHYLARAQPLFLNEQSRDCPPDSLDSDRSQRMFKRILEVLKKRLEKPNYVKRVNHDTVVARERYQRVYQDLKARHADRLCRIFAMNGYDGKGCREVDKIFEELGIASFCICLWEDIYEVPTTARRNGYYSEYIQPRVGNDQLDQFIGFADLGCGSGVLTDVLLQEGWPGYGIDARSRKIWKSFDDNVQRSLTESILVPYVIDQTPTSSGDTKSYMSDQGSPFYTVSGSPHTYHSGRFADGTFLICNHGDELTAWTPLLASLSQSPFIVVPCCSFNLAGRRFRAQRSLCQIEGERSRESSKRSTYQLLINYIENLCCEIGVVPQKEWLRIPSTRNLAIIGRGRGQALANRASREALVKEIIRREGGTESWNAMVAKLKERQPSGADDDHSRRS</sequence>
<comment type="function">
    <text evidence="11">Adenosyl-L-methionine (AdoMet)-dependent tRNA (uracil-O(2)-)-methyltransferase.</text>
</comment>
<keyword evidence="7 11" id="KW-0808">Transferase</keyword>
<dbReference type="Proteomes" id="UP001373714">
    <property type="component" value="Unassembled WGS sequence"/>
</dbReference>
<evidence type="ECO:0000256" key="1">
    <source>
        <dbReference type="ARBA" id="ARBA00004496"/>
    </source>
</evidence>
<organism evidence="12 13">
    <name type="scientific">Orbilia blumenaviensis</name>
    <dbReference type="NCBI Taxonomy" id="1796055"/>
    <lineage>
        <taxon>Eukaryota</taxon>
        <taxon>Fungi</taxon>
        <taxon>Dikarya</taxon>
        <taxon>Ascomycota</taxon>
        <taxon>Pezizomycotina</taxon>
        <taxon>Orbiliomycetes</taxon>
        <taxon>Orbiliales</taxon>
        <taxon>Orbiliaceae</taxon>
        <taxon>Orbilia</taxon>
    </lineage>
</organism>
<comment type="similarity">
    <text evidence="2 11">Belongs to the TRM44 family.</text>
</comment>
<dbReference type="EC" id="2.1.1.211" evidence="3 11"/>
<reference evidence="12 13" key="1">
    <citation type="submission" date="2019-10" db="EMBL/GenBank/DDBJ databases">
        <authorList>
            <person name="Palmer J.M."/>
        </authorList>
    </citation>
    <scope>NUCLEOTIDE SEQUENCE [LARGE SCALE GENOMIC DNA]</scope>
    <source>
        <strain evidence="12 13">TWF730</strain>
    </source>
</reference>
<dbReference type="InterPro" id="IPR011671">
    <property type="entry name" value="tRNA_uracil_MeTrfase"/>
</dbReference>
<name>A0AAV9USV8_9PEZI</name>